<dbReference type="SUPFAM" id="SSF46689">
    <property type="entry name" value="Homeodomain-like"/>
    <property type="match status" value="1"/>
</dbReference>
<dbReference type="SMART" id="SM00342">
    <property type="entry name" value="HTH_ARAC"/>
    <property type="match status" value="1"/>
</dbReference>
<comment type="caution">
    <text evidence="5">The sequence shown here is derived from an EMBL/GenBank/DDBJ whole genome shotgun (WGS) entry which is preliminary data.</text>
</comment>
<dbReference type="EMBL" id="JAANYN010000002">
    <property type="protein sequence ID" value="NHE56477.1"/>
    <property type="molecule type" value="Genomic_DNA"/>
</dbReference>
<dbReference type="Proteomes" id="UP000649799">
    <property type="component" value="Unassembled WGS sequence"/>
</dbReference>
<keyword evidence="3" id="KW-0804">Transcription</keyword>
<keyword evidence="6" id="KW-1185">Reference proteome</keyword>
<evidence type="ECO:0000256" key="3">
    <source>
        <dbReference type="ARBA" id="ARBA00023163"/>
    </source>
</evidence>
<dbReference type="PANTHER" id="PTHR43280:SF2">
    <property type="entry name" value="HTH-TYPE TRANSCRIPTIONAL REGULATOR EXSA"/>
    <property type="match status" value="1"/>
</dbReference>
<dbReference type="PROSITE" id="PS01124">
    <property type="entry name" value="HTH_ARAC_FAMILY_2"/>
    <property type="match status" value="1"/>
</dbReference>
<keyword evidence="2" id="KW-0238">DNA-binding</keyword>
<organism evidence="5 6">
    <name type="scientific">Cyclobacterium plantarum</name>
    <dbReference type="NCBI Taxonomy" id="2716263"/>
    <lineage>
        <taxon>Bacteria</taxon>
        <taxon>Pseudomonadati</taxon>
        <taxon>Bacteroidota</taxon>
        <taxon>Cytophagia</taxon>
        <taxon>Cytophagales</taxon>
        <taxon>Cyclobacteriaceae</taxon>
        <taxon>Cyclobacterium</taxon>
    </lineage>
</organism>
<name>A0ABX0H7S9_9BACT</name>
<dbReference type="InterPro" id="IPR025336">
    <property type="entry name" value="SCO4226-like"/>
</dbReference>
<dbReference type="Gene3D" id="3.30.70.1230">
    <property type="entry name" value="Nucleotide cyclase"/>
    <property type="match status" value="1"/>
</dbReference>
<dbReference type="PANTHER" id="PTHR43280">
    <property type="entry name" value="ARAC-FAMILY TRANSCRIPTIONAL REGULATOR"/>
    <property type="match status" value="1"/>
</dbReference>
<reference evidence="5 6" key="1">
    <citation type="submission" date="2020-03" db="EMBL/GenBank/DDBJ databases">
        <title>Cyclobacterium plantarum sp. nov., a marine bacterium isolated from a coastal-marine wetland.</title>
        <authorList>
            <person name="Sanchez-Porro C."/>
            <person name="Ventosa A."/>
            <person name="Amoozegar M."/>
        </authorList>
    </citation>
    <scope>NUCLEOTIDE SEQUENCE [LARGE SCALE GENOMIC DNA]</scope>
    <source>
        <strain evidence="5 6">GBPx2</strain>
    </source>
</reference>
<feature type="domain" description="HTH araC/xylS-type" evidence="4">
    <location>
        <begin position="267"/>
        <end position="366"/>
    </location>
</feature>
<evidence type="ECO:0000256" key="1">
    <source>
        <dbReference type="ARBA" id="ARBA00023015"/>
    </source>
</evidence>
<sequence length="366" mass="42166">MPIYMDRHDVSEAVTAEIVAQLHQEDLKIQHIFHCRGLTYWFDDARNTAFCLVEAPNKNAIIEMHKHAHGEVPHQIIEVDPVIVESFLGRIEDPEKSLNTDLNIINDPAFRTIMVVCIEHHAFPKYNPFLSIINVQQVCFQMIAVIKSFKGNIVKQSEDGFLISFRTITHAVLCALEIQEKFKTFKTQYHINFTELSIGLHAGIPVTEKRSIFEDTIHTAEHMGYISIAEIVISTEVQYLYESENLGKGLNRNLIHTLTPTEEKFISGIMQFIEKEWKNTELKVDDFEKSIGISKSKLYREMIRLTGKSPNVFLLHFRLRKSLQLLRKKEGNVSEIAFDSGFNSPSYYAKCFRKKYGIMPSELLLS</sequence>
<evidence type="ECO:0000313" key="6">
    <source>
        <dbReference type="Proteomes" id="UP000649799"/>
    </source>
</evidence>
<dbReference type="Pfam" id="PF12833">
    <property type="entry name" value="HTH_18"/>
    <property type="match status" value="1"/>
</dbReference>
<dbReference type="InterPro" id="IPR029787">
    <property type="entry name" value="Nucleotide_cyclase"/>
</dbReference>
<evidence type="ECO:0000313" key="5">
    <source>
        <dbReference type="EMBL" id="NHE56477.1"/>
    </source>
</evidence>
<keyword evidence="1" id="KW-0805">Transcription regulation</keyword>
<dbReference type="Gene3D" id="1.10.10.60">
    <property type="entry name" value="Homeodomain-like"/>
    <property type="match status" value="1"/>
</dbReference>
<protein>
    <submittedName>
        <fullName evidence="5">DUF4242 domain-containing protein</fullName>
    </submittedName>
</protein>
<evidence type="ECO:0000259" key="4">
    <source>
        <dbReference type="PROSITE" id="PS01124"/>
    </source>
</evidence>
<dbReference type="Pfam" id="PF14026">
    <property type="entry name" value="SCO4226-like"/>
    <property type="match status" value="1"/>
</dbReference>
<dbReference type="InterPro" id="IPR042557">
    <property type="entry name" value="SCO4226"/>
</dbReference>
<dbReference type="InterPro" id="IPR009057">
    <property type="entry name" value="Homeodomain-like_sf"/>
</dbReference>
<evidence type="ECO:0000256" key="2">
    <source>
        <dbReference type="ARBA" id="ARBA00023125"/>
    </source>
</evidence>
<gene>
    <name evidence="5" type="ORF">G9Q97_06580</name>
</gene>
<dbReference type="Gene3D" id="3.30.70.3090">
    <property type="entry name" value="ORF SCO4226, nickel-binding ferredoxin-like monomer"/>
    <property type="match status" value="1"/>
</dbReference>
<dbReference type="SUPFAM" id="SSF55073">
    <property type="entry name" value="Nucleotide cyclase"/>
    <property type="match status" value="1"/>
</dbReference>
<accession>A0ABX0H7S9</accession>
<dbReference type="PRINTS" id="PR00032">
    <property type="entry name" value="HTHARAC"/>
</dbReference>
<proteinExistence type="predicted"/>
<dbReference type="RefSeq" id="WP_166144354.1">
    <property type="nucleotide sequence ID" value="NZ_JAANYN010000002.1"/>
</dbReference>
<dbReference type="InterPro" id="IPR020449">
    <property type="entry name" value="Tscrpt_reg_AraC-type_HTH"/>
</dbReference>
<dbReference type="InterPro" id="IPR018060">
    <property type="entry name" value="HTH_AraC"/>
</dbReference>